<organism evidence="2 3">
    <name type="scientific">Nitrospira tepida</name>
    <dbReference type="NCBI Taxonomy" id="2973512"/>
    <lineage>
        <taxon>Bacteria</taxon>
        <taxon>Pseudomonadati</taxon>
        <taxon>Nitrospirota</taxon>
        <taxon>Nitrospiria</taxon>
        <taxon>Nitrospirales</taxon>
        <taxon>Nitrospiraceae</taxon>
        <taxon>Nitrospira</taxon>
    </lineage>
</organism>
<dbReference type="InterPro" id="IPR009875">
    <property type="entry name" value="PilZ_domain"/>
</dbReference>
<evidence type="ECO:0000259" key="1">
    <source>
        <dbReference type="Pfam" id="PF07238"/>
    </source>
</evidence>
<gene>
    <name evidence="2" type="ORF">DNFV4_04631</name>
</gene>
<feature type="domain" description="PilZ" evidence="1">
    <location>
        <begin position="20"/>
        <end position="103"/>
    </location>
</feature>
<dbReference type="KEGG" id="nti:DNFV4_04631"/>
<proteinExistence type="predicted"/>
<accession>A0AA86T9P4</accession>
<dbReference type="GO" id="GO:0035438">
    <property type="term" value="F:cyclic-di-GMP binding"/>
    <property type="evidence" value="ECO:0007669"/>
    <property type="project" value="InterPro"/>
</dbReference>
<dbReference type="EMBL" id="OX365700">
    <property type="protein sequence ID" value="CAI4034187.1"/>
    <property type="molecule type" value="Genomic_DNA"/>
</dbReference>
<reference evidence="2" key="1">
    <citation type="submission" date="2022-10" db="EMBL/GenBank/DDBJ databases">
        <authorList>
            <person name="Koch H."/>
        </authorList>
    </citation>
    <scope>NUCLEOTIDE SEQUENCE</scope>
    <source>
        <strain evidence="2">DNF</strain>
    </source>
</reference>
<sequence>MPRRATAQTSQQNIIPTGAEKRRHLRYPVQYRLRYTGKIGSRYVRGEGVLVDVSLEGCGIQGSCPVEQGHELTLQIDLPLKKLAVTLNRAVVRWASGGRFGIESS</sequence>
<dbReference type="Pfam" id="PF07238">
    <property type="entry name" value="PilZ"/>
    <property type="match status" value="1"/>
</dbReference>
<evidence type="ECO:0000313" key="3">
    <source>
        <dbReference type="Proteomes" id="UP001179121"/>
    </source>
</evidence>
<dbReference type="Gene3D" id="2.40.10.220">
    <property type="entry name" value="predicted glycosyltransferase like domains"/>
    <property type="match status" value="1"/>
</dbReference>
<dbReference type="AlphaFoldDB" id="A0AA86T9P4"/>
<evidence type="ECO:0000313" key="2">
    <source>
        <dbReference type="EMBL" id="CAI4034187.1"/>
    </source>
</evidence>
<dbReference type="Proteomes" id="UP001179121">
    <property type="component" value="Chromosome"/>
</dbReference>
<protein>
    <recommendedName>
        <fullName evidence="1">PilZ domain-containing protein</fullName>
    </recommendedName>
</protein>
<dbReference type="SUPFAM" id="SSF141371">
    <property type="entry name" value="PilZ domain-like"/>
    <property type="match status" value="1"/>
</dbReference>
<keyword evidence="3" id="KW-1185">Reference proteome</keyword>
<name>A0AA86T9P4_9BACT</name>
<dbReference type="RefSeq" id="WP_289271593.1">
    <property type="nucleotide sequence ID" value="NZ_OX365700.1"/>
</dbReference>